<gene>
    <name evidence="1" type="ORF">IN07_05400</name>
</gene>
<evidence type="ECO:0000313" key="1">
    <source>
        <dbReference type="EMBL" id="KGH47942.1"/>
    </source>
</evidence>
<sequence>MSPTRAAVPIHALRLDQVTDDGHLIGLDHQPLHEDARLYLRAQRTYRLHTGAEPGDLLIAESRAHVTYALRRIGAELNLPAPTNHVPAEAKKADRWQQSLGVALLPLVGNALPTEAPNQQSPEVAA</sequence>
<name>A0A098YBU2_9ACTN</name>
<protein>
    <submittedName>
        <fullName evidence="1">Uncharacterized protein</fullName>
    </submittedName>
</protein>
<reference evidence="1 2" key="1">
    <citation type="submission" date="2014-07" db="EMBL/GenBank/DDBJ databases">
        <title>Biosystematic studies on Modestobacter strains isolated from extreme hyper-arid desert soil and from historic building.</title>
        <authorList>
            <person name="Bukarasam K."/>
            <person name="Bull A."/>
            <person name="Girard G."/>
            <person name="van Wezel G."/>
            <person name="Goodfellow M."/>
        </authorList>
    </citation>
    <scope>NUCLEOTIDE SEQUENCE [LARGE SCALE GENOMIC DNA]</scope>
    <source>
        <strain evidence="1 2">KNN45-2b</strain>
    </source>
</reference>
<organism evidence="1 2">
    <name type="scientific">Modestobacter caceresii</name>
    <dbReference type="NCBI Taxonomy" id="1522368"/>
    <lineage>
        <taxon>Bacteria</taxon>
        <taxon>Bacillati</taxon>
        <taxon>Actinomycetota</taxon>
        <taxon>Actinomycetes</taxon>
        <taxon>Geodermatophilales</taxon>
        <taxon>Geodermatophilaceae</taxon>
        <taxon>Modestobacter</taxon>
    </lineage>
</organism>
<comment type="caution">
    <text evidence="1">The sequence shown here is derived from an EMBL/GenBank/DDBJ whole genome shotgun (WGS) entry which is preliminary data.</text>
</comment>
<dbReference type="AlphaFoldDB" id="A0A098YBU2"/>
<proteinExistence type="predicted"/>
<evidence type="ECO:0000313" key="2">
    <source>
        <dbReference type="Proteomes" id="UP000029713"/>
    </source>
</evidence>
<accession>A0A098YBU2</accession>
<dbReference type="EMBL" id="JPMX01000015">
    <property type="protein sequence ID" value="KGH47942.1"/>
    <property type="molecule type" value="Genomic_DNA"/>
</dbReference>
<keyword evidence="2" id="KW-1185">Reference proteome</keyword>
<dbReference type="Proteomes" id="UP000029713">
    <property type="component" value="Unassembled WGS sequence"/>
</dbReference>